<proteinExistence type="predicted"/>
<dbReference type="Pfam" id="PF12770">
    <property type="entry name" value="CHAT"/>
    <property type="match status" value="1"/>
</dbReference>
<dbReference type="InterPro" id="IPR027417">
    <property type="entry name" value="P-loop_NTPase"/>
</dbReference>
<protein>
    <recommendedName>
        <fullName evidence="1">CHAT domain-containing protein</fullName>
    </recommendedName>
</protein>
<organism evidence="2 3">
    <name type="scientific">Amylocarpus encephaloides</name>
    <dbReference type="NCBI Taxonomy" id="45428"/>
    <lineage>
        <taxon>Eukaryota</taxon>
        <taxon>Fungi</taxon>
        <taxon>Dikarya</taxon>
        <taxon>Ascomycota</taxon>
        <taxon>Pezizomycotina</taxon>
        <taxon>Leotiomycetes</taxon>
        <taxon>Helotiales</taxon>
        <taxon>Helotiales incertae sedis</taxon>
        <taxon>Amylocarpus</taxon>
    </lineage>
</organism>
<dbReference type="InterPro" id="IPR024983">
    <property type="entry name" value="CHAT_dom"/>
</dbReference>
<comment type="caution">
    <text evidence="2">The sequence shown here is derived from an EMBL/GenBank/DDBJ whole genome shotgun (WGS) entry which is preliminary data.</text>
</comment>
<dbReference type="AlphaFoldDB" id="A0A9P8BZZ2"/>
<keyword evidence="3" id="KW-1185">Reference proteome</keyword>
<name>A0A9P8BZZ2_9HELO</name>
<evidence type="ECO:0000313" key="3">
    <source>
        <dbReference type="Proteomes" id="UP000824998"/>
    </source>
</evidence>
<dbReference type="OrthoDB" id="3525816at2759"/>
<dbReference type="Gene3D" id="3.40.50.300">
    <property type="entry name" value="P-loop containing nucleotide triphosphate hydrolases"/>
    <property type="match status" value="1"/>
</dbReference>
<sequence length="493" mass="55227">MYCKTDVTSRSDSLISLTATFDLRYCSKIDEHPVLQIDCGSRIFSRYVEEAQEIYEAKGLLKSAQDIVSVLIQAKVTCVIANACDSASTAHGSMAGNFANVLVRSGIHFVLAMSYQIIDNVVEMFMERFYSSLLVHGRDVGQSAHDGRQDASISPLRVLSSSCRSGSSAARDRGTIRIMGRLIDSMRQSSPSLERFAPVHHSFSRLKEKVLRRPKDIPSRQDEILGRDYCILDMEHILKRKLLLHGQGGCGKTSLLKYCERCWKKTAFIDDSYYFEFSTLLNTDGKFEDLLAGIGKKRSSITPSEEAILDELRHGSALLIFDSMETFNSPGLGQRARFPPEEQEKLWSFLKRSCRGSTYVVIWSRVDTVPDADSVPSAIVYPLTRLTISALALIAEEIIHTKSPSDAVKFETRESVDNLRRIFILLEENGCLLGPFAAERSYGYCFHEYFEADVGTTNIVFKTESALNRILDQLNGAGIIHEVQVIYNDTTSI</sequence>
<dbReference type="Proteomes" id="UP000824998">
    <property type="component" value="Unassembled WGS sequence"/>
</dbReference>
<feature type="domain" description="CHAT" evidence="1">
    <location>
        <begin position="64"/>
        <end position="139"/>
    </location>
</feature>
<accession>A0A9P8BZZ2</accession>
<dbReference type="SUPFAM" id="SSF52540">
    <property type="entry name" value="P-loop containing nucleoside triphosphate hydrolases"/>
    <property type="match status" value="1"/>
</dbReference>
<dbReference type="EMBL" id="MU251947">
    <property type="protein sequence ID" value="KAG9228420.1"/>
    <property type="molecule type" value="Genomic_DNA"/>
</dbReference>
<evidence type="ECO:0000313" key="2">
    <source>
        <dbReference type="EMBL" id="KAG9228420.1"/>
    </source>
</evidence>
<evidence type="ECO:0000259" key="1">
    <source>
        <dbReference type="Pfam" id="PF12770"/>
    </source>
</evidence>
<gene>
    <name evidence="2" type="ORF">BJ875DRAFT_446896</name>
</gene>
<reference evidence="2" key="1">
    <citation type="journal article" date="2021" name="IMA Fungus">
        <title>Genomic characterization of three marine fungi, including Emericellopsis atlantica sp. nov. with signatures of a generalist lifestyle and marine biomass degradation.</title>
        <authorList>
            <person name="Hagestad O.C."/>
            <person name="Hou L."/>
            <person name="Andersen J.H."/>
            <person name="Hansen E.H."/>
            <person name="Altermark B."/>
            <person name="Li C."/>
            <person name="Kuhnert E."/>
            <person name="Cox R.J."/>
            <person name="Crous P.W."/>
            <person name="Spatafora J.W."/>
            <person name="Lail K."/>
            <person name="Amirebrahimi M."/>
            <person name="Lipzen A."/>
            <person name="Pangilinan J."/>
            <person name="Andreopoulos W."/>
            <person name="Hayes R.D."/>
            <person name="Ng V."/>
            <person name="Grigoriev I.V."/>
            <person name="Jackson S.A."/>
            <person name="Sutton T.D.S."/>
            <person name="Dobson A.D.W."/>
            <person name="Rama T."/>
        </authorList>
    </citation>
    <scope>NUCLEOTIDE SEQUENCE</scope>
    <source>
        <strain evidence="2">TRa018bII</strain>
    </source>
</reference>